<reference evidence="2" key="1">
    <citation type="submission" date="2021-06" db="EMBL/GenBank/DDBJ databases">
        <authorList>
            <consortium name="DOE Joint Genome Institute"/>
            <person name="Mondo S.J."/>
            <person name="Amses K.R."/>
            <person name="Simmons D.R."/>
            <person name="Longcore J.E."/>
            <person name="Seto K."/>
            <person name="Alves G.H."/>
            <person name="Bonds A.E."/>
            <person name="Quandt C.A."/>
            <person name="Davis W.J."/>
            <person name="Chang Y."/>
            <person name="Letcher P.M."/>
            <person name="Powell M.J."/>
            <person name="Kuo A."/>
            <person name="Labutti K."/>
            <person name="Pangilinan J."/>
            <person name="Andreopoulos W."/>
            <person name="Tritt A."/>
            <person name="Riley R."/>
            <person name="Hundley H."/>
            <person name="Johnson J."/>
            <person name="Lipzen A."/>
            <person name="Barry K."/>
            <person name="Berbee M.L."/>
            <person name="Buchler N.E."/>
            <person name="Grigoriev I.V."/>
            <person name="Spatafora J.W."/>
            <person name="Stajich J.E."/>
            <person name="James T.Y."/>
        </authorList>
    </citation>
    <scope>NUCLEOTIDE SEQUENCE</scope>
    <source>
        <strain evidence="2">AG</strain>
    </source>
</reference>
<protein>
    <recommendedName>
        <fullName evidence="1">AB hydrolase-1 domain-containing protein</fullName>
    </recommendedName>
</protein>
<dbReference type="Pfam" id="PF00561">
    <property type="entry name" value="Abhydrolase_1"/>
    <property type="match status" value="1"/>
</dbReference>
<proteinExistence type="predicted"/>
<dbReference type="SUPFAM" id="SSF53474">
    <property type="entry name" value="alpha/beta-Hydrolases"/>
    <property type="match status" value="1"/>
</dbReference>
<dbReference type="Gene3D" id="3.40.50.1820">
    <property type="entry name" value="alpha/beta hydrolase"/>
    <property type="match status" value="1"/>
</dbReference>
<dbReference type="Proteomes" id="UP001206595">
    <property type="component" value="Unassembled WGS sequence"/>
</dbReference>
<keyword evidence="3" id="KW-1185">Reference proteome</keyword>
<sequence>MVAISTSILYSQLRQSIGSLTASSATLYDRIQEKLVTYAPQHREHILYPRFTTKDGRVTLSRTTAAFFSSKIVQSTSHQVSDQEDLDMSNSCNGLDMPVTPGYIAPRAPIVLCHGLYGYDKIGPDAIPSLQIHYWSGIDDALAKLGAKVIVTRVPRTAGISTRAQELHTILTATAKDKDINFLAHSMGGLDCRYLISHIKDRPYRVKSLTTVSTPHRGSPFMDWCRDHIGVGVMSAVAEAAHEAKQAARGGIDPGTASCEVEQGKDNVQTVYEKNSEGFSLPFVNNISLAALAKIPTTLIDPVVSKVIQSLDTPAYSNLTTDYCKNYFNPNTPDDPSVQYYSYGASKPIPIWSTLGFPWQVIKDKEGDNDGLVSLTSARWGKYVETVPADHWELKASPEWYPRVTSKLKATPTTPEKSKDFDPVEFYMRMATYLYHQGH</sequence>
<name>A0AAD5E4P5_UMBRA</name>
<organism evidence="2 3">
    <name type="scientific">Umbelopsis ramanniana AG</name>
    <dbReference type="NCBI Taxonomy" id="1314678"/>
    <lineage>
        <taxon>Eukaryota</taxon>
        <taxon>Fungi</taxon>
        <taxon>Fungi incertae sedis</taxon>
        <taxon>Mucoromycota</taxon>
        <taxon>Mucoromycotina</taxon>
        <taxon>Umbelopsidomycetes</taxon>
        <taxon>Umbelopsidales</taxon>
        <taxon>Umbelopsidaceae</taxon>
        <taxon>Umbelopsis</taxon>
    </lineage>
</organism>
<evidence type="ECO:0000259" key="1">
    <source>
        <dbReference type="Pfam" id="PF00561"/>
    </source>
</evidence>
<dbReference type="InterPro" id="IPR029058">
    <property type="entry name" value="AB_hydrolase_fold"/>
</dbReference>
<evidence type="ECO:0000313" key="2">
    <source>
        <dbReference type="EMBL" id="KAI8576699.1"/>
    </source>
</evidence>
<gene>
    <name evidence="2" type="ORF">K450DRAFT_255721</name>
</gene>
<dbReference type="RefSeq" id="XP_051441703.1">
    <property type="nucleotide sequence ID" value="XM_051591389.1"/>
</dbReference>
<dbReference type="PANTHER" id="PTHR11440">
    <property type="entry name" value="LECITHIN-CHOLESTEROL ACYLTRANSFERASE-RELATED"/>
    <property type="match status" value="1"/>
</dbReference>
<dbReference type="InterPro" id="IPR000073">
    <property type="entry name" value="AB_hydrolase_1"/>
</dbReference>
<feature type="domain" description="AB hydrolase-1" evidence="1">
    <location>
        <begin position="109"/>
        <end position="218"/>
    </location>
</feature>
<accession>A0AAD5E4P5</accession>
<dbReference type="AlphaFoldDB" id="A0AAD5E4P5"/>
<evidence type="ECO:0000313" key="3">
    <source>
        <dbReference type="Proteomes" id="UP001206595"/>
    </source>
</evidence>
<dbReference type="EMBL" id="MU620951">
    <property type="protein sequence ID" value="KAI8576699.1"/>
    <property type="molecule type" value="Genomic_DNA"/>
</dbReference>
<comment type="caution">
    <text evidence="2">The sequence shown here is derived from an EMBL/GenBank/DDBJ whole genome shotgun (WGS) entry which is preliminary data.</text>
</comment>
<dbReference type="GeneID" id="75916732"/>
<reference evidence="2" key="2">
    <citation type="journal article" date="2022" name="Proc. Natl. Acad. Sci. U.S.A.">
        <title>Diploid-dominant life cycles characterize the early evolution of Fungi.</title>
        <authorList>
            <person name="Amses K.R."/>
            <person name="Simmons D.R."/>
            <person name="Longcore J.E."/>
            <person name="Mondo S.J."/>
            <person name="Seto K."/>
            <person name="Jeronimo G.H."/>
            <person name="Bonds A.E."/>
            <person name="Quandt C.A."/>
            <person name="Davis W.J."/>
            <person name="Chang Y."/>
            <person name="Federici B.A."/>
            <person name="Kuo A."/>
            <person name="LaButti K."/>
            <person name="Pangilinan J."/>
            <person name="Andreopoulos W."/>
            <person name="Tritt A."/>
            <person name="Riley R."/>
            <person name="Hundley H."/>
            <person name="Johnson J."/>
            <person name="Lipzen A."/>
            <person name="Barry K."/>
            <person name="Lang B.F."/>
            <person name="Cuomo C.A."/>
            <person name="Buchler N.E."/>
            <person name="Grigoriev I.V."/>
            <person name="Spatafora J.W."/>
            <person name="Stajich J.E."/>
            <person name="James T.Y."/>
        </authorList>
    </citation>
    <scope>NUCLEOTIDE SEQUENCE</scope>
    <source>
        <strain evidence="2">AG</strain>
    </source>
</reference>